<sequence length="82" mass="9188">MAPASQFFPKLHTFNLHLLIQEHTVDALNDLVILATSSSLLNIHFLASEYFTHVQIADWMVLIKAQPPMAPVKEDSTGLMLD</sequence>
<organism evidence="1 2">
    <name type="scientific">Collybiopsis luxurians FD-317 M1</name>
    <dbReference type="NCBI Taxonomy" id="944289"/>
    <lineage>
        <taxon>Eukaryota</taxon>
        <taxon>Fungi</taxon>
        <taxon>Dikarya</taxon>
        <taxon>Basidiomycota</taxon>
        <taxon>Agaricomycotina</taxon>
        <taxon>Agaricomycetes</taxon>
        <taxon>Agaricomycetidae</taxon>
        <taxon>Agaricales</taxon>
        <taxon>Marasmiineae</taxon>
        <taxon>Omphalotaceae</taxon>
        <taxon>Collybiopsis</taxon>
        <taxon>Collybiopsis luxurians</taxon>
    </lineage>
</organism>
<protein>
    <submittedName>
        <fullName evidence="1">Uncharacterized protein</fullName>
    </submittedName>
</protein>
<proteinExistence type="predicted"/>
<dbReference type="Proteomes" id="UP000053593">
    <property type="component" value="Unassembled WGS sequence"/>
</dbReference>
<name>A0A0D0B6M1_9AGAR</name>
<keyword evidence="2" id="KW-1185">Reference proteome</keyword>
<dbReference type="OrthoDB" id="3054765at2759"/>
<accession>A0A0D0B6M1</accession>
<evidence type="ECO:0000313" key="2">
    <source>
        <dbReference type="Proteomes" id="UP000053593"/>
    </source>
</evidence>
<dbReference type="AlphaFoldDB" id="A0A0D0B6M1"/>
<gene>
    <name evidence="1" type="ORF">GYMLUDRAFT_253652</name>
</gene>
<dbReference type="HOGENOM" id="CLU_2558508_0_0_1"/>
<reference evidence="1 2" key="1">
    <citation type="submission" date="2014-04" db="EMBL/GenBank/DDBJ databases">
        <title>Evolutionary Origins and Diversification of the Mycorrhizal Mutualists.</title>
        <authorList>
            <consortium name="DOE Joint Genome Institute"/>
            <consortium name="Mycorrhizal Genomics Consortium"/>
            <person name="Kohler A."/>
            <person name="Kuo A."/>
            <person name="Nagy L.G."/>
            <person name="Floudas D."/>
            <person name="Copeland A."/>
            <person name="Barry K.W."/>
            <person name="Cichocki N."/>
            <person name="Veneault-Fourrey C."/>
            <person name="LaButti K."/>
            <person name="Lindquist E.A."/>
            <person name="Lipzen A."/>
            <person name="Lundell T."/>
            <person name="Morin E."/>
            <person name="Murat C."/>
            <person name="Riley R."/>
            <person name="Ohm R."/>
            <person name="Sun H."/>
            <person name="Tunlid A."/>
            <person name="Henrissat B."/>
            <person name="Grigoriev I.V."/>
            <person name="Hibbett D.S."/>
            <person name="Martin F."/>
        </authorList>
    </citation>
    <scope>NUCLEOTIDE SEQUENCE [LARGE SCALE GENOMIC DNA]</scope>
    <source>
        <strain evidence="1 2">FD-317 M1</strain>
    </source>
</reference>
<evidence type="ECO:0000313" key="1">
    <source>
        <dbReference type="EMBL" id="KIK49721.1"/>
    </source>
</evidence>
<dbReference type="EMBL" id="KN835070">
    <property type="protein sequence ID" value="KIK49721.1"/>
    <property type="molecule type" value="Genomic_DNA"/>
</dbReference>